<evidence type="ECO:0000256" key="17">
    <source>
        <dbReference type="PIRSR" id="PIRSR634016-1"/>
    </source>
</evidence>
<dbReference type="InterPro" id="IPR001930">
    <property type="entry name" value="Peptidase_M1"/>
</dbReference>
<evidence type="ECO:0000256" key="20">
    <source>
        <dbReference type="RuleBase" id="RU364040"/>
    </source>
</evidence>
<dbReference type="PANTHER" id="PTHR11533">
    <property type="entry name" value="PROTEASE M1 ZINC METALLOPROTEASE"/>
    <property type="match status" value="1"/>
</dbReference>
<feature type="chain" id="PRO_5014217872" description="Aminopeptidase" evidence="21">
    <location>
        <begin position="20"/>
        <end position="957"/>
    </location>
</feature>
<evidence type="ECO:0000313" key="27">
    <source>
        <dbReference type="Proteomes" id="UP000030765"/>
    </source>
</evidence>
<dbReference type="GO" id="GO:0043171">
    <property type="term" value="P:peptide catabolic process"/>
    <property type="evidence" value="ECO:0007669"/>
    <property type="project" value="TreeGrafter"/>
</dbReference>
<evidence type="ECO:0000256" key="11">
    <source>
        <dbReference type="ARBA" id="ARBA00022833"/>
    </source>
</evidence>
<keyword evidence="10 20" id="KW-0378">Hydrolase</keyword>
<dbReference type="GO" id="GO:0098552">
    <property type="term" value="C:side of membrane"/>
    <property type="evidence" value="ECO:0007669"/>
    <property type="project" value="UniProtKB-KW"/>
</dbReference>
<evidence type="ECO:0000256" key="4">
    <source>
        <dbReference type="ARBA" id="ARBA00022438"/>
    </source>
</evidence>
<dbReference type="OMA" id="MWAFQAI"/>
<keyword evidence="4 20" id="KW-0031">Aminopeptidase</keyword>
<keyword evidence="14" id="KW-1015">Disulfide bond</keyword>
<dbReference type="GO" id="GO:0016285">
    <property type="term" value="F:alanyl aminopeptidase activity"/>
    <property type="evidence" value="ECO:0007669"/>
    <property type="project" value="UniProtKB-EC"/>
</dbReference>
<evidence type="ECO:0000256" key="3">
    <source>
        <dbReference type="ARBA" id="ARBA00010136"/>
    </source>
</evidence>
<evidence type="ECO:0000256" key="19">
    <source>
        <dbReference type="PIRSR" id="PIRSR634016-4"/>
    </source>
</evidence>
<evidence type="ECO:0000313" key="25">
    <source>
        <dbReference type="EMBL" id="KFB46929.1"/>
    </source>
</evidence>
<dbReference type="OrthoDB" id="510539at2759"/>
<keyword evidence="7 20" id="KW-0645">Protease</keyword>
<evidence type="ECO:0000256" key="8">
    <source>
        <dbReference type="ARBA" id="ARBA00022723"/>
    </source>
</evidence>
<reference evidence="26" key="2">
    <citation type="submission" date="2020-05" db="UniProtKB">
        <authorList>
            <consortium name="EnsemblMetazoa"/>
        </authorList>
    </citation>
    <scope>IDENTIFICATION</scope>
</reference>
<dbReference type="Proteomes" id="UP000030765">
    <property type="component" value="Unassembled WGS sequence"/>
</dbReference>
<dbReference type="EC" id="3.4.11.-" evidence="20"/>
<feature type="binding site" evidence="18">
    <location>
        <position position="348"/>
    </location>
    <ligand>
        <name>Zn(2+)</name>
        <dbReference type="ChEBI" id="CHEBI:29105"/>
        <note>catalytic</note>
    </ligand>
</feature>
<dbReference type="AlphaFoldDB" id="A0A084W9N5"/>
<dbReference type="GO" id="GO:0006508">
    <property type="term" value="P:proteolysis"/>
    <property type="evidence" value="ECO:0007669"/>
    <property type="project" value="UniProtKB-KW"/>
</dbReference>
<keyword evidence="13" id="KW-0472">Membrane</keyword>
<accession>A0A084W9N5</accession>
<dbReference type="InterPro" id="IPR027268">
    <property type="entry name" value="Peptidase_M4/M1_CTD_sf"/>
</dbReference>
<feature type="active site" description="Proton acceptor" evidence="17">
    <location>
        <position position="349"/>
    </location>
</feature>
<feature type="binding site" evidence="18">
    <location>
        <position position="352"/>
    </location>
    <ligand>
        <name>Zn(2+)</name>
        <dbReference type="ChEBI" id="CHEBI:29105"/>
        <note>catalytic</note>
    </ligand>
</feature>
<evidence type="ECO:0000256" key="7">
    <source>
        <dbReference type="ARBA" id="ARBA00022670"/>
    </source>
</evidence>
<keyword evidence="12 20" id="KW-0482">Metalloprotease</keyword>
<evidence type="ECO:0000256" key="13">
    <source>
        <dbReference type="ARBA" id="ARBA00023136"/>
    </source>
</evidence>
<dbReference type="Gene3D" id="2.60.40.1910">
    <property type="match status" value="1"/>
</dbReference>
<feature type="signal peptide" evidence="21">
    <location>
        <begin position="1"/>
        <end position="19"/>
    </location>
</feature>
<dbReference type="PRINTS" id="PR00756">
    <property type="entry name" value="ALADIPTASE"/>
</dbReference>
<evidence type="ECO:0000256" key="5">
    <source>
        <dbReference type="ARBA" id="ARBA00022475"/>
    </source>
</evidence>
<evidence type="ECO:0000313" key="26">
    <source>
        <dbReference type="EnsemblMetazoa" id="ASIC014940-PA"/>
    </source>
</evidence>
<keyword evidence="11 18" id="KW-0862">Zinc</keyword>
<dbReference type="MEROPS" id="M01.A09"/>
<dbReference type="PANTHER" id="PTHR11533:SF253">
    <property type="entry name" value="AMINOPEPTIDASE-RELATED"/>
    <property type="match status" value="1"/>
</dbReference>
<dbReference type="InterPro" id="IPR050344">
    <property type="entry name" value="Peptidase_M1_aminopeptidases"/>
</dbReference>
<dbReference type="GO" id="GO:0070006">
    <property type="term" value="F:metalloaminopeptidase activity"/>
    <property type="evidence" value="ECO:0007669"/>
    <property type="project" value="TreeGrafter"/>
</dbReference>
<evidence type="ECO:0000259" key="24">
    <source>
        <dbReference type="Pfam" id="PF17900"/>
    </source>
</evidence>
<dbReference type="Pfam" id="PF01433">
    <property type="entry name" value="Peptidase_M1"/>
    <property type="match status" value="1"/>
</dbReference>
<comment type="cofactor">
    <cofactor evidence="18 20">
        <name>Zn(2+)</name>
        <dbReference type="ChEBI" id="CHEBI:29105"/>
    </cofactor>
    <text evidence="18 20">Binds 1 zinc ion per subunit.</text>
</comment>
<evidence type="ECO:0000256" key="9">
    <source>
        <dbReference type="ARBA" id="ARBA00022729"/>
    </source>
</evidence>
<keyword evidence="27" id="KW-1185">Reference proteome</keyword>
<dbReference type="GO" id="GO:0005615">
    <property type="term" value="C:extracellular space"/>
    <property type="evidence" value="ECO:0007669"/>
    <property type="project" value="TreeGrafter"/>
</dbReference>
<name>A0A084W9N5_ANOSI</name>
<keyword evidence="8 18" id="KW-0479">Metal-binding</keyword>
<dbReference type="InterPro" id="IPR045357">
    <property type="entry name" value="Aminopeptidase_N-like_N"/>
</dbReference>
<dbReference type="InterPro" id="IPR014782">
    <property type="entry name" value="Peptidase_M1_dom"/>
</dbReference>
<feature type="site" description="Transition state stabilizer" evidence="19">
    <location>
        <position position="434"/>
    </location>
</feature>
<dbReference type="GO" id="GO:0042277">
    <property type="term" value="F:peptide binding"/>
    <property type="evidence" value="ECO:0007669"/>
    <property type="project" value="TreeGrafter"/>
</dbReference>
<dbReference type="InterPro" id="IPR024571">
    <property type="entry name" value="ERAP1-like_C_dom"/>
</dbReference>
<evidence type="ECO:0000256" key="6">
    <source>
        <dbReference type="ARBA" id="ARBA00022622"/>
    </source>
</evidence>
<dbReference type="Gene3D" id="2.60.40.1730">
    <property type="entry name" value="tricorn interacting facor f3 domain"/>
    <property type="match status" value="1"/>
</dbReference>
<dbReference type="EnsemblMetazoa" id="ASIC014940-RA">
    <property type="protein sequence ID" value="ASIC014940-PA"/>
    <property type="gene ID" value="ASIC014940"/>
</dbReference>
<evidence type="ECO:0000256" key="21">
    <source>
        <dbReference type="SAM" id="SignalP"/>
    </source>
</evidence>
<keyword evidence="6" id="KW-0336">GPI-anchor</keyword>
<reference evidence="25 27" key="1">
    <citation type="journal article" date="2014" name="BMC Genomics">
        <title>Genome sequence of Anopheles sinensis provides insight into genetics basis of mosquito competence for malaria parasites.</title>
        <authorList>
            <person name="Zhou D."/>
            <person name="Zhang D."/>
            <person name="Ding G."/>
            <person name="Shi L."/>
            <person name="Hou Q."/>
            <person name="Ye Y."/>
            <person name="Xu Y."/>
            <person name="Zhou H."/>
            <person name="Xiong C."/>
            <person name="Li S."/>
            <person name="Yu J."/>
            <person name="Hong S."/>
            <person name="Yu X."/>
            <person name="Zou P."/>
            <person name="Chen C."/>
            <person name="Chang X."/>
            <person name="Wang W."/>
            <person name="Lv Y."/>
            <person name="Sun Y."/>
            <person name="Ma L."/>
            <person name="Shen B."/>
            <person name="Zhu C."/>
        </authorList>
    </citation>
    <scope>NUCLEOTIDE SEQUENCE [LARGE SCALE GENOMIC DNA]</scope>
</reference>
<dbReference type="FunFam" id="1.25.50.20:FF:000001">
    <property type="entry name" value="Aminopeptidase"/>
    <property type="match status" value="1"/>
</dbReference>
<feature type="domain" description="ERAP1-like C-terminal" evidence="23">
    <location>
        <begin position="591"/>
        <end position="920"/>
    </location>
</feature>
<dbReference type="InterPro" id="IPR034016">
    <property type="entry name" value="M1_APN-typ"/>
</dbReference>
<dbReference type="GO" id="GO:0005886">
    <property type="term" value="C:plasma membrane"/>
    <property type="evidence" value="ECO:0007669"/>
    <property type="project" value="UniProtKB-SubCell"/>
</dbReference>
<dbReference type="VEuPathDB" id="VectorBase:ASIS023061"/>
<dbReference type="Pfam" id="PF11838">
    <property type="entry name" value="ERAP1_C"/>
    <property type="match status" value="1"/>
</dbReference>
<comment type="similarity">
    <text evidence="3 20">Belongs to the peptidase M1 family.</text>
</comment>
<protein>
    <recommendedName>
        <fullName evidence="20">Aminopeptidase</fullName>
        <ecNumber evidence="20">3.4.11.-</ecNumber>
    </recommendedName>
</protein>
<dbReference type="FunFam" id="2.60.40.1730:FF:000007">
    <property type="entry name" value="thyrotropin-releasing hormone-degrading ectoenzyme"/>
    <property type="match status" value="1"/>
</dbReference>
<comment type="catalytic activity">
    <reaction evidence="1">
        <text>Release of an N-terminal amino acid, Xaa-|-Yaa- from a peptide, amide or arylamide. Xaa is preferably Ala, but may be most amino acids including Pro (slow action). When a terminal hydrophobic residue is followed by a prolyl residue, the two may be released as an intact Xaa-Pro dipeptide.</text>
        <dbReference type="EC" id="3.4.11.2"/>
    </reaction>
</comment>
<dbReference type="Pfam" id="PF17900">
    <property type="entry name" value="Peptidase_M1_N"/>
    <property type="match status" value="1"/>
</dbReference>
<dbReference type="InterPro" id="IPR042097">
    <property type="entry name" value="Aminopeptidase_N-like_N_sf"/>
</dbReference>
<comment type="subcellular location">
    <subcellularLocation>
        <location evidence="2">Cell membrane</location>
        <topology evidence="2">Lipid-anchor</topology>
        <topology evidence="2">GPI-anchor</topology>
    </subcellularLocation>
</comment>
<dbReference type="Gene3D" id="1.25.50.20">
    <property type="match status" value="1"/>
</dbReference>
<dbReference type="SUPFAM" id="SSF55486">
    <property type="entry name" value="Metalloproteases ('zincins'), catalytic domain"/>
    <property type="match status" value="1"/>
</dbReference>
<organism evidence="25">
    <name type="scientific">Anopheles sinensis</name>
    <name type="common">Mosquito</name>
    <dbReference type="NCBI Taxonomy" id="74873"/>
    <lineage>
        <taxon>Eukaryota</taxon>
        <taxon>Metazoa</taxon>
        <taxon>Ecdysozoa</taxon>
        <taxon>Arthropoda</taxon>
        <taxon>Hexapoda</taxon>
        <taxon>Insecta</taxon>
        <taxon>Pterygota</taxon>
        <taxon>Neoptera</taxon>
        <taxon>Endopterygota</taxon>
        <taxon>Diptera</taxon>
        <taxon>Nematocera</taxon>
        <taxon>Culicoidea</taxon>
        <taxon>Culicidae</taxon>
        <taxon>Anophelinae</taxon>
        <taxon>Anopheles</taxon>
    </lineage>
</organism>
<dbReference type="VEuPathDB" id="VectorBase:ASIC014940"/>
<dbReference type="SUPFAM" id="SSF63737">
    <property type="entry name" value="Leukotriene A4 hydrolase N-terminal domain"/>
    <property type="match status" value="1"/>
</dbReference>
<feature type="domain" description="Peptidase M1 membrane alanine aminopeptidase" evidence="22">
    <location>
        <begin position="281"/>
        <end position="501"/>
    </location>
</feature>
<dbReference type="FunFam" id="1.10.390.10:FF:000001">
    <property type="entry name" value="Aminopeptidase"/>
    <property type="match status" value="1"/>
</dbReference>
<evidence type="ECO:0000256" key="14">
    <source>
        <dbReference type="ARBA" id="ARBA00023157"/>
    </source>
</evidence>
<dbReference type="Gene3D" id="1.10.390.10">
    <property type="entry name" value="Neutral Protease Domain 2"/>
    <property type="match status" value="1"/>
</dbReference>
<dbReference type="GO" id="GO:0008270">
    <property type="term" value="F:zinc ion binding"/>
    <property type="evidence" value="ECO:0007669"/>
    <property type="project" value="UniProtKB-UniRule"/>
</dbReference>
<dbReference type="EMBL" id="ATLV01021848">
    <property type="status" value="NOT_ANNOTATED_CDS"/>
    <property type="molecule type" value="Genomic_DNA"/>
</dbReference>
<evidence type="ECO:0000256" key="15">
    <source>
        <dbReference type="ARBA" id="ARBA00023180"/>
    </source>
</evidence>
<dbReference type="EMBL" id="KE525324">
    <property type="protein sequence ID" value="KFB46929.1"/>
    <property type="molecule type" value="Genomic_DNA"/>
</dbReference>
<evidence type="ECO:0000256" key="16">
    <source>
        <dbReference type="ARBA" id="ARBA00023288"/>
    </source>
</evidence>
<evidence type="ECO:0000256" key="18">
    <source>
        <dbReference type="PIRSR" id="PIRSR634016-3"/>
    </source>
</evidence>
<evidence type="ECO:0000256" key="12">
    <source>
        <dbReference type="ARBA" id="ARBA00023049"/>
    </source>
</evidence>
<evidence type="ECO:0000259" key="23">
    <source>
        <dbReference type="Pfam" id="PF11838"/>
    </source>
</evidence>
<dbReference type="STRING" id="74873.A0A084W9N5"/>
<feature type="binding site" evidence="18">
    <location>
        <position position="371"/>
    </location>
    <ligand>
        <name>Zn(2+)</name>
        <dbReference type="ChEBI" id="CHEBI:29105"/>
        <note>catalytic</note>
    </ligand>
</feature>
<evidence type="ECO:0000256" key="2">
    <source>
        <dbReference type="ARBA" id="ARBA00004609"/>
    </source>
</evidence>
<sequence length="957" mass="109715">MRSVATITLLAAFIAGLGASTLGQSKQSYTSYRLPQAFRPEHYDLRVYTHLGDDRGFLFHGHVVIRMLCDSDAMNITLHSKNLTLLEDKIVLRELAIDDQSKTSRNVDIKSVEYLTDNDYAVFHTSTPMKKSYRYELTIPFEAPLGTGLLGYYRSSYMDKASKQKIWLSVTQFEPTSARQAFPCFDEPEMKATFDIALAHHERYVALSNMPMNRSEKLADMPGWVLDVFGRTVPMSTYLVAYSVNDFEYREAMTKEPGDVLFKIWARRDAIDQVDYARAIGPRVTRFYEEYFDQKFPLPKIDMIAVPDFASGAMENWGLITYRETALLYHPNVSTASSKHRVASVIAHELAHQWFGNLVTMRWWTDLWLNEGFATYVASLGVEHLHPEWNSLEEESVSNSLDILKFDALLSSHPVSVEIGHPNQISQIFDAISYEKGSTLIRMMHLFLGEETFRNGVSRYLEKHAYGNAEQDDLWAALTEEAHANGVLPDEINVKKVMDSWTLQTGYPVITVTRNYDDNSATATQVRFVSSELPADRNVTDYCWWIPLTYASANRADFNDTAPKAWMDCEGIQGRKGNAKTVEDLPDREHWVVFNVQMAALYKVKYDLANYRLIVAQLNGPKYDAIAVLNRAQLIDDAMDLAWTGQQQYGIAFAMMNYLRQEDEYIPWKSALTNLNAINRILRRTPIYAVFRSYVQYIVEPIYERLDIFNATLVPNDRLDTVKKLALIASWACRFDVGDCVDRSVQLFGQWMKVTDPETSNPVPLNLRPVVYCNAIRNGNEVQWNFLWQRYLRSNVGSEKIMIIGALSCTREAWLVERFLDWSLNGTSGVRKQDTTILFASVSRSEVGFHLAKNFFLERVIDIFDYLSPDTSRLSRYIKPLAEQMSSVKELEEVRDLIQRNATVFEKATQGVKQALETIEINKQWKQINYDQMIRFLPMSTARSASDDILNLIDNSP</sequence>
<gene>
    <name evidence="25" type="ORF">ZHAS_00014940</name>
</gene>
<keyword evidence="15" id="KW-0325">Glycoprotein</keyword>
<evidence type="ECO:0000256" key="1">
    <source>
        <dbReference type="ARBA" id="ARBA00000098"/>
    </source>
</evidence>
<proteinExistence type="inferred from homology"/>
<keyword evidence="16" id="KW-0449">Lipoprotein</keyword>
<evidence type="ECO:0000256" key="10">
    <source>
        <dbReference type="ARBA" id="ARBA00022801"/>
    </source>
</evidence>
<keyword evidence="5" id="KW-1003">Cell membrane</keyword>
<evidence type="ECO:0000259" key="22">
    <source>
        <dbReference type="Pfam" id="PF01433"/>
    </source>
</evidence>
<dbReference type="FunFam" id="2.60.40.1910:FF:000008">
    <property type="entry name" value="Aminopeptidase"/>
    <property type="match status" value="1"/>
</dbReference>
<keyword evidence="9 21" id="KW-0732">Signal</keyword>
<dbReference type="CDD" id="cd09601">
    <property type="entry name" value="M1_APN-Q_like"/>
    <property type="match status" value="1"/>
</dbReference>
<dbReference type="GO" id="GO:0005737">
    <property type="term" value="C:cytoplasm"/>
    <property type="evidence" value="ECO:0007669"/>
    <property type="project" value="TreeGrafter"/>
</dbReference>
<feature type="domain" description="Aminopeptidase N-like N-terminal" evidence="24">
    <location>
        <begin position="40"/>
        <end position="239"/>
    </location>
</feature>